<dbReference type="AlphaFoldDB" id="A0AA39TR51"/>
<reference evidence="2" key="1">
    <citation type="submission" date="2023-06" db="EMBL/GenBank/DDBJ databases">
        <authorList>
            <consortium name="Lawrence Berkeley National Laboratory"/>
            <person name="Ahrendt S."/>
            <person name="Sahu N."/>
            <person name="Indic B."/>
            <person name="Wong-Bajracharya J."/>
            <person name="Merenyi Z."/>
            <person name="Ke H.-M."/>
            <person name="Monk M."/>
            <person name="Kocsube S."/>
            <person name="Drula E."/>
            <person name="Lipzen A."/>
            <person name="Balint B."/>
            <person name="Henrissat B."/>
            <person name="Andreopoulos B."/>
            <person name="Martin F.M."/>
            <person name="Harder C.B."/>
            <person name="Rigling D."/>
            <person name="Ford K.L."/>
            <person name="Foster G.D."/>
            <person name="Pangilinan J."/>
            <person name="Papanicolaou A."/>
            <person name="Barry K."/>
            <person name="LaButti K."/>
            <person name="Viragh M."/>
            <person name="Koriabine M."/>
            <person name="Yan M."/>
            <person name="Riley R."/>
            <person name="Champramary S."/>
            <person name="Plett K.L."/>
            <person name="Tsai I.J."/>
            <person name="Slot J."/>
            <person name="Sipos G."/>
            <person name="Plett J."/>
            <person name="Nagy L.G."/>
            <person name="Grigoriev I.V."/>
        </authorList>
    </citation>
    <scope>NUCLEOTIDE SEQUENCE</scope>
    <source>
        <strain evidence="2">CCBAS 213</strain>
    </source>
</reference>
<comment type="caution">
    <text evidence="2">The sequence shown here is derived from an EMBL/GenBank/DDBJ whole genome shotgun (WGS) entry which is preliminary data.</text>
</comment>
<evidence type="ECO:0000256" key="1">
    <source>
        <dbReference type="SAM" id="MobiDB-lite"/>
    </source>
</evidence>
<evidence type="ECO:0000313" key="3">
    <source>
        <dbReference type="Proteomes" id="UP001175211"/>
    </source>
</evidence>
<dbReference type="GeneID" id="85349374"/>
<keyword evidence="3" id="KW-1185">Reference proteome</keyword>
<sequence length="155" mass="17676">MLVRQAIFPKAKSFSRHAGKRYASLLLISSIILSRDISDRKSGPRLYPTRTPKLSSFTRILKVMRADILLDARPWTIELDPDQYPEPRPSRLSLPEEPQPEREPSWMLCLRIEGAMVINLLSRSLVNGRRGATSSTVLCSENVYVYVSDIKELAY</sequence>
<gene>
    <name evidence="2" type="ORF">EV420DRAFT_1099963</name>
</gene>
<dbReference type="RefSeq" id="XP_060334943.1">
    <property type="nucleotide sequence ID" value="XM_060465826.1"/>
</dbReference>
<evidence type="ECO:0000313" key="2">
    <source>
        <dbReference type="EMBL" id="KAK0463633.1"/>
    </source>
</evidence>
<organism evidence="2 3">
    <name type="scientific">Armillaria tabescens</name>
    <name type="common">Ringless honey mushroom</name>
    <name type="synonym">Agaricus tabescens</name>
    <dbReference type="NCBI Taxonomy" id="1929756"/>
    <lineage>
        <taxon>Eukaryota</taxon>
        <taxon>Fungi</taxon>
        <taxon>Dikarya</taxon>
        <taxon>Basidiomycota</taxon>
        <taxon>Agaricomycotina</taxon>
        <taxon>Agaricomycetes</taxon>
        <taxon>Agaricomycetidae</taxon>
        <taxon>Agaricales</taxon>
        <taxon>Marasmiineae</taxon>
        <taxon>Physalacriaceae</taxon>
        <taxon>Desarmillaria</taxon>
    </lineage>
</organism>
<dbReference type="Proteomes" id="UP001175211">
    <property type="component" value="Unassembled WGS sequence"/>
</dbReference>
<name>A0AA39TR51_ARMTA</name>
<dbReference type="EMBL" id="JAUEPS010000007">
    <property type="protein sequence ID" value="KAK0463633.1"/>
    <property type="molecule type" value="Genomic_DNA"/>
</dbReference>
<accession>A0AA39TR51</accession>
<protein>
    <submittedName>
        <fullName evidence="2">Uncharacterized protein</fullName>
    </submittedName>
</protein>
<feature type="region of interest" description="Disordered" evidence="1">
    <location>
        <begin position="81"/>
        <end position="101"/>
    </location>
</feature>
<proteinExistence type="predicted"/>